<dbReference type="SUPFAM" id="SSF51197">
    <property type="entry name" value="Clavaminate synthase-like"/>
    <property type="match status" value="1"/>
</dbReference>
<name>A0A069E9N4_9PROT</name>
<evidence type="ECO:0008006" key="3">
    <source>
        <dbReference type="Google" id="ProtNLM"/>
    </source>
</evidence>
<reference evidence="1 2" key="1">
    <citation type="journal article" date="2014" name="Antonie Van Leeuwenhoek">
        <title>Hyphomonas beringensis sp. nov. and Hyphomonas chukchiensis sp. nov., isolated from surface seawater of the Bering Sea and Chukchi Sea.</title>
        <authorList>
            <person name="Li C."/>
            <person name="Lai Q."/>
            <person name="Li G."/>
            <person name="Dong C."/>
            <person name="Wang J."/>
            <person name="Liao Y."/>
            <person name="Shao Z."/>
        </authorList>
    </citation>
    <scope>NUCLEOTIDE SEQUENCE [LARGE SCALE GENOMIC DNA]</scope>
    <source>
        <strain evidence="1 2">MHS-3</strain>
    </source>
</reference>
<dbReference type="Proteomes" id="UP000027446">
    <property type="component" value="Unassembled WGS sequence"/>
</dbReference>
<evidence type="ECO:0000313" key="2">
    <source>
        <dbReference type="Proteomes" id="UP000027446"/>
    </source>
</evidence>
<dbReference type="InterPro" id="IPR008775">
    <property type="entry name" value="Phytyl_CoA_dOase-like"/>
</dbReference>
<dbReference type="Gene3D" id="2.60.120.620">
    <property type="entry name" value="q2cbj1_9rhob like domain"/>
    <property type="match status" value="1"/>
</dbReference>
<dbReference type="EMBL" id="ARYH01000001">
    <property type="protein sequence ID" value="KCZ86186.1"/>
    <property type="molecule type" value="Genomic_DNA"/>
</dbReference>
<dbReference type="GO" id="GO:0005506">
    <property type="term" value="F:iron ion binding"/>
    <property type="evidence" value="ECO:0007669"/>
    <property type="project" value="UniProtKB-ARBA"/>
</dbReference>
<gene>
    <name evidence="1" type="ORF">HAD_10885</name>
</gene>
<dbReference type="GO" id="GO:0016706">
    <property type="term" value="F:2-oxoglutarate-dependent dioxygenase activity"/>
    <property type="evidence" value="ECO:0007669"/>
    <property type="project" value="UniProtKB-ARBA"/>
</dbReference>
<comment type="caution">
    <text evidence="1">The sequence shown here is derived from an EMBL/GenBank/DDBJ whole genome shotgun (WGS) entry which is preliminary data.</text>
</comment>
<dbReference type="AlphaFoldDB" id="A0A069E9N4"/>
<dbReference type="eggNOG" id="COG5285">
    <property type="taxonomic scope" value="Bacteria"/>
</dbReference>
<proteinExistence type="predicted"/>
<dbReference type="PANTHER" id="PTHR20883:SF49">
    <property type="entry name" value="PHYTANOYL-COA DIOXYGENASE"/>
    <property type="match status" value="1"/>
</dbReference>
<dbReference type="STRING" id="1280949.HAD_10885"/>
<protein>
    <recommendedName>
        <fullName evidence="3">Phytanoyl-CoA dioxygenase</fullName>
    </recommendedName>
</protein>
<sequence length="266" mass="29455">MLDMDQARQDYEQNGVCILRGAFASNWLDLVEEAIDEALQNPGPHAERYGPAGAELFFGDLDMWTRSPLFEKFVRESPAARLAGEIMGSSTSTFLYDQLLVKEPGSQERTPWHQDQPYWAVSGRQVSSIWLPVDEAPSDVALQFVGGSHNWGHAYNPSHFADGTPYVGTGLPELPDIEAERDKYEILAWDVSPGDCLIFQGMVVHGAPGNPKAGRRRVLSTRWLGDDARYRKPQGEVAIPTTQPDLADGAPFTGPLYPMVWRANPA</sequence>
<dbReference type="RefSeq" id="WP_035571016.1">
    <property type="nucleotide sequence ID" value="NZ_ARYH01000001.1"/>
</dbReference>
<keyword evidence="2" id="KW-1185">Reference proteome</keyword>
<evidence type="ECO:0000313" key="1">
    <source>
        <dbReference type="EMBL" id="KCZ86186.1"/>
    </source>
</evidence>
<organism evidence="1 2">
    <name type="scientific">Hyphomonas adhaerens MHS-3</name>
    <dbReference type="NCBI Taxonomy" id="1280949"/>
    <lineage>
        <taxon>Bacteria</taxon>
        <taxon>Pseudomonadati</taxon>
        <taxon>Pseudomonadota</taxon>
        <taxon>Alphaproteobacteria</taxon>
        <taxon>Hyphomonadales</taxon>
        <taxon>Hyphomonadaceae</taxon>
        <taxon>Hyphomonas</taxon>
    </lineage>
</organism>
<dbReference type="PANTHER" id="PTHR20883">
    <property type="entry name" value="PHYTANOYL-COA DIOXYGENASE DOMAIN CONTAINING 1"/>
    <property type="match status" value="1"/>
</dbReference>
<dbReference type="OrthoDB" id="2560571at2"/>
<dbReference type="PATRIC" id="fig|1280949.3.peg.2227"/>
<dbReference type="Pfam" id="PF05721">
    <property type="entry name" value="PhyH"/>
    <property type="match status" value="1"/>
</dbReference>
<accession>A0A069E9N4</accession>